<dbReference type="SUPFAM" id="SSF81606">
    <property type="entry name" value="PP2C-like"/>
    <property type="match status" value="1"/>
</dbReference>
<dbReference type="SMART" id="SM00331">
    <property type="entry name" value="PP2C_SIG"/>
    <property type="match status" value="1"/>
</dbReference>
<dbReference type="NCBIfam" id="NF033484">
    <property type="entry name" value="Stp1_PP2C_phos"/>
    <property type="match status" value="1"/>
</dbReference>
<dbReference type="EC" id="3.1.3.16" evidence="2"/>
<dbReference type="InterPro" id="IPR001932">
    <property type="entry name" value="PPM-type_phosphatase-like_dom"/>
</dbReference>
<name>A0A162MN02_9FIRM</name>
<dbReference type="RefSeq" id="WP_068748135.1">
    <property type="nucleotide sequence ID" value="NZ_LOHZ01000025.1"/>
</dbReference>
<dbReference type="InterPro" id="IPR015655">
    <property type="entry name" value="PP2C"/>
</dbReference>
<dbReference type="OrthoDB" id="9801841at2"/>
<dbReference type="CDD" id="cd00143">
    <property type="entry name" value="PP2Cc"/>
    <property type="match status" value="1"/>
</dbReference>
<sequence>MIFWGITDKGKLRPNNEDAFFMPDNNEEPLVFIVADGMGGHNGGEIASRIAVDEISSYLYNKKEKLYKEDEIKELIKEAFYFANKKILEKSYSDSECLGMGTTSTVAVIVQKKLFVGHLGDCRLYIIRNQNINQITKDHSLVWELMEQGKINFEEMKLHPMKHIITKALGIEEFSDPDILKVYLEKGDVILICSDGLTSMLSDLEIKDVVEKNKDPEEICKELVNFANEKGGYDNITVVTIIIDY</sequence>
<accession>A0A162MN02</accession>
<dbReference type="Gene3D" id="3.60.40.10">
    <property type="entry name" value="PPM-type phosphatase domain"/>
    <property type="match status" value="1"/>
</dbReference>
<gene>
    <name evidence="2" type="primary">stp_2</name>
    <name evidence="2" type="ORF">ATZ99_09980</name>
</gene>
<dbReference type="Pfam" id="PF13672">
    <property type="entry name" value="PP2C_2"/>
    <property type="match status" value="1"/>
</dbReference>
<protein>
    <submittedName>
        <fullName evidence="2">Serine/threonine phosphatase stp</fullName>
        <ecNumber evidence="2">3.1.3.16</ecNumber>
    </submittedName>
</protein>
<keyword evidence="2" id="KW-0378">Hydrolase</keyword>
<proteinExistence type="predicted"/>
<dbReference type="EMBL" id="LOHZ01000025">
    <property type="protein sequence ID" value="KYO66753.1"/>
    <property type="molecule type" value="Genomic_DNA"/>
</dbReference>
<evidence type="ECO:0000259" key="1">
    <source>
        <dbReference type="PROSITE" id="PS51746"/>
    </source>
</evidence>
<dbReference type="InterPro" id="IPR036457">
    <property type="entry name" value="PPM-type-like_dom_sf"/>
</dbReference>
<feature type="domain" description="PPM-type phosphatase" evidence="1">
    <location>
        <begin position="3"/>
        <end position="243"/>
    </location>
</feature>
<dbReference type="STRING" id="520767.ATZ99_09980"/>
<keyword evidence="3" id="KW-1185">Reference proteome</keyword>
<dbReference type="AlphaFoldDB" id="A0A162MN02"/>
<evidence type="ECO:0000313" key="3">
    <source>
        <dbReference type="Proteomes" id="UP000075737"/>
    </source>
</evidence>
<dbReference type="GO" id="GO:0004722">
    <property type="term" value="F:protein serine/threonine phosphatase activity"/>
    <property type="evidence" value="ECO:0007669"/>
    <property type="project" value="UniProtKB-EC"/>
</dbReference>
<dbReference type="Proteomes" id="UP000075737">
    <property type="component" value="Unassembled WGS sequence"/>
</dbReference>
<dbReference type="SMART" id="SM00332">
    <property type="entry name" value="PP2Cc"/>
    <property type="match status" value="1"/>
</dbReference>
<evidence type="ECO:0000313" key="2">
    <source>
        <dbReference type="EMBL" id="KYO66753.1"/>
    </source>
</evidence>
<dbReference type="PANTHER" id="PTHR47992">
    <property type="entry name" value="PROTEIN PHOSPHATASE"/>
    <property type="match status" value="1"/>
</dbReference>
<dbReference type="PATRIC" id="fig|520767.4.peg.1096"/>
<organism evidence="2 3">
    <name type="scientific">Thermovenabulum gondwanense</name>
    <dbReference type="NCBI Taxonomy" id="520767"/>
    <lineage>
        <taxon>Bacteria</taxon>
        <taxon>Bacillati</taxon>
        <taxon>Bacillota</taxon>
        <taxon>Clostridia</taxon>
        <taxon>Thermosediminibacterales</taxon>
        <taxon>Thermosediminibacteraceae</taxon>
        <taxon>Thermovenabulum</taxon>
    </lineage>
</organism>
<reference evidence="2 3" key="1">
    <citation type="submission" date="2015-12" db="EMBL/GenBank/DDBJ databases">
        <title>Draft genome of Thermovenabulum gondwanense isolated from a red thermophilic microbial mat colonisisng an outflow channel of a bore well.</title>
        <authorList>
            <person name="Patel B.K."/>
        </authorList>
    </citation>
    <scope>NUCLEOTIDE SEQUENCE [LARGE SCALE GENOMIC DNA]</scope>
    <source>
        <strain evidence="2 3">R270</strain>
    </source>
</reference>
<dbReference type="PROSITE" id="PS51746">
    <property type="entry name" value="PPM_2"/>
    <property type="match status" value="1"/>
</dbReference>
<comment type="caution">
    <text evidence="2">The sequence shown here is derived from an EMBL/GenBank/DDBJ whole genome shotgun (WGS) entry which is preliminary data.</text>
</comment>